<dbReference type="KEGG" id="vg:2657972"/>
<evidence type="ECO:0000313" key="3">
    <source>
        <dbReference type="Proteomes" id="UP000002555"/>
    </source>
</evidence>
<evidence type="ECO:0000256" key="1">
    <source>
        <dbReference type="SAM" id="MobiDB-lite"/>
    </source>
</evidence>
<dbReference type="OrthoDB" id="2538at10239"/>
<gene>
    <name evidence="2" type="ORF">Aeh1ORF207w</name>
</gene>
<dbReference type="RefSeq" id="NP_944096.1">
    <property type="nucleotide sequence ID" value="NC_005260.1"/>
</dbReference>
<dbReference type="EMBL" id="AY266303">
    <property type="protein sequence ID" value="AAP04360.1"/>
    <property type="molecule type" value="Genomic_DNA"/>
</dbReference>
<proteinExistence type="predicted"/>
<evidence type="ECO:0000313" key="2">
    <source>
        <dbReference type="EMBL" id="AAP04360.1"/>
    </source>
</evidence>
<feature type="region of interest" description="Disordered" evidence="1">
    <location>
        <begin position="513"/>
        <end position="534"/>
    </location>
</feature>
<protein>
    <submittedName>
        <fullName evidence="2">Uncharacterized protein</fullName>
    </submittedName>
</protein>
<dbReference type="Proteomes" id="UP000002555">
    <property type="component" value="Segment"/>
</dbReference>
<name>Q858C4_9CAUD</name>
<accession>Q858C4</accession>
<organism evidence="2 3">
    <name type="scientific">Aeromonas phage Aeh1</name>
    <dbReference type="NCBI Taxonomy" id="2880362"/>
    <lineage>
        <taxon>Viruses</taxon>
        <taxon>Duplodnaviria</taxon>
        <taxon>Heunggongvirae</taxon>
        <taxon>Uroviricota</taxon>
        <taxon>Caudoviricetes</taxon>
        <taxon>Pantevenvirales</taxon>
        <taxon>Straboviridae</taxon>
        <taxon>Cinqassovirus</taxon>
        <taxon>Cinqassovirus aeh1</taxon>
    </lineage>
</organism>
<sequence>MPIRIAGQNGELHYAAPKVYNGYWRNSVAWVYSGGAWRRTYDPTDENLLINSRLLNGTDYFIYADGRVIGFTPPGWSAYSNASQVGGNAYAYYSNREDEYSRAYTFKAANSRMFFQTRIYLRQGETYNASAFVHSINLQVGRKSFDIFVDGVASNKQSDYIQMINHFPTVPELKANTRVQATFKALKDCLVQFNIGVGVDYNDSGEIQVSQPMVTKSSALLSYQPTPKDTNYNAIIMKDTYMKLNKTLPPIAGTNHLESSVQLLDNASNRIMIIGYNNDISTSGIGVDISKNTLFVMAEDVITHEVQINQPIPKNQVFGAGIWFDVSGSYIKNIRLHANGELIARIPDTTSVVAATNFVFGSKQYPITGVIVEQFGMFVNGRNHIFNIEEGSGNISSETPSPDNLTVDFGTDETKYEWLGALLPKITVQPADEYIGTSGMSVELVSSGSNYDAIEWRTQYGQIANSNTNNITVLVSDDYDYGLVYHAVYKNRFGSVETIKTKISAFPTPKKLMQTEKGEQLGTEDDKLIETQQP</sequence>
<keyword evidence="3" id="KW-1185">Reference proteome</keyword>
<reference evidence="2 3" key="1">
    <citation type="journal article" date="2001" name="J. Bacteriol.">
        <title>Phylogeny of the major head and tail genes of the wide-ranging T4-type bacteriophages.</title>
        <authorList>
            <person name="Tetart F."/>
            <person name="Desplats C."/>
            <person name="Kutateladze M."/>
            <person name="Monod C."/>
            <person name="Ackermann H.W."/>
            <person name="Krisch H.M."/>
        </authorList>
    </citation>
    <scope>NUCLEOTIDE SEQUENCE</scope>
</reference>